<reference evidence="1" key="1">
    <citation type="submission" date="2020-12" db="EMBL/GenBank/DDBJ databases">
        <title>Metabolic potential, ecology and presence of endohyphal bacteria is reflected in genomic diversity of Mucoromycotina.</title>
        <authorList>
            <person name="Muszewska A."/>
            <person name="Okrasinska A."/>
            <person name="Steczkiewicz K."/>
            <person name="Drgas O."/>
            <person name="Orlowska M."/>
            <person name="Perlinska-Lenart U."/>
            <person name="Aleksandrzak-Piekarczyk T."/>
            <person name="Szatraj K."/>
            <person name="Zielenkiewicz U."/>
            <person name="Pilsyk S."/>
            <person name="Malc E."/>
            <person name="Mieczkowski P."/>
            <person name="Kruszewska J.S."/>
            <person name="Biernat P."/>
            <person name="Pawlowska J."/>
        </authorList>
    </citation>
    <scope>NUCLEOTIDE SEQUENCE</scope>
    <source>
        <strain evidence="1">WA0000051536</strain>
    </source>
</reference>
<keyword evidence="2" id="KW-1185">Reference proteome</keyword>
<dbReference type="EMBL" id="JAEPRA010000016">
    <property type="protein sequence ID" value="KAG2174585.1"/>
    <property type="molecule type" value="Genomic_DNA"/>
</dbReference>
<evidence type="ECO:0000313" key="1">
    <source>
        <dbReference type="EMBL" id="KAG2174585.1"/>
    </source>
</evidence>
<comment type="caution">
    <text evidence="1">The sequence shown here is derived from an EMBL/GenBank/DDBJ whole genome shotgun (WGS) entry which is preliminary data.</text>
</comment>
<evidence type="ECO:0000313" key="2">
    <source>
        <dbReference type="Proteomes" id="UP000612746"/>
    </source>
</evidence>
<proteinExistence type="predicted"/>
<name>A0A8H7PIV3_9FUNG</name>
<accession>A0A8H7PIV3</accession>
<gene>
    <name evidence="1" type="ORF">INT44_006848</name>
</gene>
<dbReference type="AlphaFoldDB" id="A0A8H7PIV3"/>
<organism evidence="1 2">
    <name type="scientific">Umbelopsis vinacea</name>
    <dbReference type="NCBI Taxonomy" id="44442"/>
    <lineage>
        <taxon>Eukaryota</taxon>
        <taxon>Fungi</taxon>
        <taxon>Fungi incertae sedis</taxon>
        <taxon>Mucoromycota</taxon>
        <taxon>Mucoromycotina</taxon>
        <taxon>Umbelopsidomycetes</taxon>
        <taxon>Umbelopsidales</taxon>
        <taxon>Umbelopsidaceae</taxon>
        <taxon>Umbelopsis</taxon>
    </lineage>
</organism>
<dbReference type="OrthoDB" id="2316487at2759"/>
<sequence>MYKICHERWAIELRTPSSAYAHYFNPDYISPQVGRLTCVGYEFKDSCLHFRSDSPHDMGYTHKPVAHELQLHCKEWPSPVIHLPRRALKIEVSPFPQSASSSELSLTYSVSYRRQVEYCAGCHQSHFGEREIAVVQPQILKVPLSWILQGFAVDKSSESCGGADLYILSK</sequence>
<protein>
    <submittedName>
        <fullName evidence="1">Uncharacterized protein</fullName>
    </submittedName>
</protein>
<dbReference type="Proteomes" id="UP000612746">
    <property type="component" value="Unassembled WGS sequence"/>
</dbReference>